<accession>A0A8T1PCJ9</accession>
<dbReference type="EMBL" id="CM031818">
    <property type="protein sequence ID" value="KAG6639434.1"/>
    <property type="molecule type" value="Genomic_DNA"/>
</dbReference>
<gene>
    <name evidence="1" type="ORF">CIPAW_10G100000</name>
</gene>
<protein>
    <submittedName>
        <fullName evidence="1">Uncharacterized protein</fullName>
    </submittedName>
</protein>
<sequence>MMERRELWDHLCSFSCSGVSWVVLGDFNNICSDDEWVGGNPRVRVAIEEFNSCINSCGLIDWKLEGKQLSWCNGQQGMATSWAKLDRVLVNNVFVTKFGGAVAHLLSRRTLDHSPILF</sequence>
<dbReference type="Proteomes" id="UP000811609">
    <property type="component" value="Chromosome 10"/>
</dbReference>
<name>A0A8T1PCJ9_CARIL</name>
<dbReference type="PANTHER" id="PTHR33710:SF13">
    <property type="entry name" value="ENDONUCLEASE_EXONUCLEASE_PHOSPHATASE FAMILY PROTEIN"/>
    <property type="match status" value="1"/>
</dbReference>
<keyword evidence="2" id="KW-1185">Reference proteome</keyword>
<organism evidence="1 2">
    <name type="scientific">Carya illinoinensis</name>
    <name type="common">Pecan</name>
    <dbReference type="NCBI Taxonomy" id="32201"/>
    <lineage>
        <taxon>Eukaryota</taxon>
        <taxon>Viridiplantae</taxon>
        <taxon>Streptophyta</taxon>
        <taxon>Embryophyta</taxon>
        <taxon>Tracheophyta</taxon>
        <taxon>Spermatophyta</taxon>
        <taxon>Magnoliopsida</taxon>
        <taxon>eudicotyledons</taxon>
        <taxon>Gunneridae</taxon>
        <taxon>Pentapetalae</taxon>
        <taxon>rosids</taxon>
        <taxon>fabids</taxon>
        <taxon>Fagales</taxon>
        <taxon>Juglandaceae</taxon>
        <taxon>Carya</taxon>
    </lineage>
</organism>
<proteinExistence type="predicted"/>
<evidence type="ECO:0000313" key="2">
    <source>
        <dbReference type="Proteomes" id="UP000811609"/>
    </source>
</evidence>
<dbReference type="AlphaFoldDB" id="A0A8T1PCJ9"/>
<comment type="caution">
    <text evidence="1">The sequence shown here is derived from an EMBL/GenBank/DDBJ whole genome shotgun (WGS) entry which is preliminary data.</text>
</comment>
<dbReference type="PANTHER" id="PTHR33710">
    <property type="entry name" value="BNAC02G09200D PROTEIN"/>
    <property type="match status" value="1"/>
</dbReference>
<reference evidence="1" key="1">
    <citation type="submission" date="2020-12" db="EMBL/GenBank/DDBJ databases">
        <title>WGS assembly of Carya illinoinensis cv. Pawnee.</title>
        <authorList>
            <person name="Platts A."/>
            <person name="Shu S."/>
            <person name="Wright S."/>
            <person name="Barry K."/>
            <person name="Edger P."/>
            <person name="Pires J.C."/>
            <person name="Schmutz J."/>
        </authorList>
    </citation>
    <scope>NUCLEOTIDE SEQUENCE</scope>
    <source>
        <tissue evidence="1">Leaf</tissue>
    </source>
</reference>
<evidence type="ECO:0000313" key="1">
    <source>
        <dbReference type="EMBL" id="KAG6639434.1"/>
    </source>
</evidence>